<proteinExistence type="predicted"/>
<comment type="caution">
    <text evidence="2">The sequence shown here is derived from an EMBL/GenBank/DDBJ whole genome shotgun (WGS) entry which is preliminary data.</text>
</comment>
<reference evidence="2 3" key="1">
    <citation type="submission" date="2020-11" db="EMBL/GenBank/DDBJ databases">
        <title>Kefir isolates.</title>
        <authorList>
            <person name="Marcisauskas S."/>
            <person name="Kim Y."/>
            <person name="Blasche S."/>
        </authorList>
    </citation>
    <scope>NUCLEOTIDE SEQUENCE [LARGE SCALE GENOMIC DNA]</scope>
    <source>
        <strain evidence="2 3">KR</strain>
    </source>
</reference>
<evidence type="ECO:0000313" key="3">
    <source>
        <dbReference type="Proteomes" id="UP000777482"/>
    </source>
</evidence>
<name>A0A9P7B806_RHOMI</name>
<dbReference type="OrthoDB" id="2530128at2759"/>
<evidence type="ECO:0000256" key="1">
    <source>
        <dbReference type="SAM" id="MobiDB-lite"/>
    </source>
</evidence>
<gene>
    <name evidence="2" type="ORF">C6P46_000672</name>
</gene>
<feature type="region of interest" description="Disordered" evidence="1">
    <location>
        <begin position="54"/>
        <end position="88"/>
    </location>
</feature>
<dbReference type="AlphaFoldDB" id="A0A9P7B806"/>
<dbReference type="Proteomes" id="UP000777482">
    <property type="component" value="Unassembled WGS sequence"/>
</dbReference>
<dbReference type="EMBL" id="PUHQ01000011">
    <property type="protein sequence ID" value="KAG0665046.1"/>
    <property type="molecule type" value="Genomic_DNA"/>
</dbReference>
<keyword evidence="3" id="KW-1185">Reference proteome</keyword>
<accession>A0A9P7B806</accession>
<feature type="compositionally biased region" description="Polar residues" evidence="1">
    <location>
        <begin position="78"/>
        <end position="88"/>
    </location>
</feature>
<evidence type="ECO:0000313" key="2">
    <source>
        <dbReference type="EMBL" id="KAG0665046.1"/>
    </source>
</evidence>
<protein>
    <submittedName>
        <fullName evidence="2">Uncharacterized protein</fullName>
    </submittedName>
</protein>
<organism evidence="2 3">
    <name type="scientific">Rhodotorula mucilaginosa</name>
    <name type="common">Yeast</name>
    <name type="synonym">Rhodotorula rubra</name>
    <dbReference type="NCBI Taxonomy" id="5537"/>
    <lineage>
        <taxon>Eukaryota</taxon>
        <taxon>Fungi</taxon>
        <taxon>Dikarya</taxon>
        <taxon>Basidiomycota</taxon>
        <taxon>Pucciniomycotina</taxon>
        <taxon>Microbotryomycetes</taxon>
        <taxon>Sporidiobolales</taxon>
        <taxon>Sporidiobolaceae</taxon>
        <taxon>Rhodotorula</taxon>
    </lineage>
</organism>
<sequence>MADNRAFVEEIHRLRDQLDAPPSWQNPALCFDPGALPPLPEICDESLRRQVFLHRSAPERTQNRGRRRSDDLVPAAPSGTSRQTSPATAPSLISLWPAACRIACPYSGGQNLVTNQKTAADLFEAYVGALSESATLPGAVKVEDWLAKLFDKSVWPRITRLVDDAIARFDKVVDPKRGEGHFLYGPFNQRLGWHAAMHLGPDKVSCGRGKTKREAEADARDRFHNLTRGFREAARTRQLC</sequence>